<dbReference type="Proteomes" id="UP000240621">
    <property type="component" value="Unassembled WGS sequence"/>
</dbReference>
<gene>
    <name evidence="2" type="ORF">CLV93_10424</name>
    <name evidence="1" type="ORF">JCM18694_22680</name>
</gene>
<dbReference type="Proteomes" id="UP000396862">
    <property type="component" value="Unassembled WGS sequence"/>
</dbReference>
<name>A0A2P8CDQ0_9BACT</name>
<dbReference type="Gene3D" id="2.180.10.10">
    <property type="entry name" value="RHS repeat-associated core"/>
    <property type="match status" value="1"/>
</dbReference>
<evidence type="ECO:0000313" key="4">
    <source>
        <dbReference type="Proteomes" id="UP000396862"/>
    </source>
</evidence>
<dbReference type="EMBL" id="BLAU01000001">
    <property type="protein sequence ID" value="GET22022.1"/>
    <property type="molecule type" value="Genomic_DNA"/>
</dbReference>
<reference evidence="2 3" key="1">
    <citation type="submission" date="2018-03" db="EMBL/GenBank/DDBJ databases">
        <title>Genomic Encyclopedia of Archaeal and Bacterial Type Strains, Phase II (KMG-II): from individual species to whole genera.</title>
        <authorList>
            <person name="Goeker M."/>
        </authorList>
    </citation>
    <scope>NUCLEOTIDE SEQUENCE [LARGE SCALE GENOMIC DNA]</scope>
    <source>
        <strain evidence="2 3">DSM 27267</strain>
    </source>
</reference>
<evidence type="ECO:0008006" key="5">
    <source>
        <dbReference type="Google" id="ProtNLM"/>
    </source>
</evidence>
<dbReference type="EMBL" id="PYGC01000004">
    <property type="protein sequence ID" value="PSK83094.1"/>
    <property type="molecule type" value="Genomic_DNA"/>
</dbReference>
<reference evidence="1 4" key="2">
    <citation type="submission" date="2019-10" db="EMBL/GenBank/DDBJ databases">
        <title>Prolixibacter strains distinguished by the presence of nitrate reductase genes were adept at nitrate-dependent anaerobic corrosion of metallic iron and carbon steel.</title>
        <authorList>
            <person name="Iino T."/>
            <person name="Shono N."/>
            <person name="Ito K."/>
            <person name="Nakamura R."/>
            <person name="Sueoka K."/>
            <person name="Harayama S."/>
            <person name="Ohkuma M."/>
        </authorList>
    </citation>
    <scope>NUCLEOTIDE SEQUENCE [LARGE SCALE GENOMIC DNA]</scope>
    <source>
        <strain evidence="1 4">MIC1-1</strain>
    </source>
</reference>
<evidence type="ECO:0000313" key="1">
    <source>
        <dbReference type="EMBL" id="GET22022.1"/>
    </source>
</evidence>
<accession>A0A2P8CDQ0</accession>
<dbReference type="AlphaFoldDB" id="A0A2P8CDQ0"/>
<protein>
    <recommendedName>
        <fullName evidence="5">YD repeat-containing protein</fullName>
    </recommendedName>
</protein>
<evidence type="ECO:0000313" key="3">
    <source>
        <dbReference type="Proteomes" id="UP000240621"/>
    </source>
</evidence>
<dbReference type="OrthoDB" id="976756at2"/>
<proteinExistence type="predicted"/>
<evidence type="ECO:0000313" key="2">
    <source>
        <dbReference type="EMBL" id="PSK83094.1"/>
    </source>
</evidence>
<comment type="caution">
    <text evidence="2">The sequence shown here is derived from an EMBL/GenBank/DDBJ whole genome shotgun (WGS) entry which is preliminary data.</text>
</comment>
<sequence length="165" mass="18696">MWRLSGNSKKGYGFTYNGLNRLTIADYGTYSGSWVNNSAYDLNPVVYDKNGNISRLIRKNSTGGTRESLTYTYSGSDTGNQLSSISGYYNESYKSGTFIYDGNGNATSDGLRGLTVTYFDELNLPKQYYQNSTNKVDYKYDDRDNNVTITGDDRNRNIMRLKETR</sequence>
<organism evidence="2 3">
    <name type="scientific">Prolixibacter denitrificans</name>
    <dbReference type="NCBI Taxonomy" id="1541063"/>
    <lineage>
        <taxon>Bacteria</taxon>
        <taxon>Pseudomonadati</taxon>
        <taxon>Bacteroidota</taxon>
        <taxon>Bacteroidia</taxon>
        <taxon>Marinilabiliales</taxon>
        <taxon>Prolixibacteraceae</taxon>
        <taxon>Prolixibacter</taxon>
    </lineage>
</organism>
<keyword evidence="4" id="KW-1185">Reference proteome</keyword>